<dbReference type="NCBIfam" id="NF008589">
    <property type="entry name" value="PRK11556.1"/>
    <property type="match status" value="1"/>
</dbReference>
<dbReference type="Pfam" id="PF25967">
    <property type="entry name" value="RND-MFP_C"/>
    <property type="match status" value="1"/>
</dbReference>
<keyword evidence="3" id="KW-0813">Transport</keyword>
<feature type="domain" description="Multidrug resistance protein MdtA-like alpha-helical hairpin" evidence="7">
    <location>
        <begin position="138"/>
        <end position="206"/>
    </location>
</feature>
<sequence>MTAGKLLTDQTRFFMQGLKKLYGMRQRRILLLTLFALTLALLIWCGWLYLAHANAPAKGHSSSRLDSAQVQTVRVAHVTRGAMPIELNALGTVTPLASFTAKTQVAGRLMKVSFKEGQFVQKGNLLAQIDPRPHQINLQNAQGVLAKDQALLKQAQADLKRYQILLKQDSISAKQVADQASLVEQYRGIVQADRAQVDQYQLNLTYCRITSPINGRVGLRQVDVGNYVQPSDANGIVVITQMQPTSVIFSLPEDTLPTVLKRLRSTQKLPVSAYDRNRSTVLETGYLKTIDNQIDPATGTVKLRAHFANQNDMLYPNQFVNINLLVDTLDGVTIVPSSAIQNGSIGTYAYVINPDNTVSVRTLKTGPVKAEYTSIKTGLTPGERVVIDGADRLREGTKIAVAPSQPA</sequence>
<protein>
    <submittedName>
        <fullName evidence="11">Membrane fusion protein MdtA</fullName>
    </submittedName>
</protein>
<name>A0A2Z6EWR9_9BURK</name>
<evidence type="ECO:0000259" key="8">
    <source>
        <dbReference type="Pfam" id="PF25917"/>
    </source>
</evidence>
<keyword evidence="6" id="KW-0472">Membrane</keyword>
<dbReference type="InterPro" id="IPR058624">
    <property type="entry name" value="MdtA-like_HH"/>
</dbReference>
<dbReference type="GO" id="GO:1990281">
    <property type="term" value="C:efflux pump complex"/>
    <property type="evidence" value="ECO:0007669"/>
    <property type="project" value="TreeGrafter"/>
</dbReference>
<comment type="subcellular location">
    <subcellularLocation>
        <location evidence="1">Cell membrane</location>
    </subcellularLocation>
</comment>
<dbReference type="KEGG" id="mcys:MCB1EB_1720"/>
<feature type="domain" description="Multidrug resistance protein MdtA-like C-terminal permuted SH3" evidence="10">
    <location>
        <begin position="334"/>
        <end position="392"/>
    </location>
</feature>
<gene>
    <name evidence="11" type="ORF">MCB1EB_1720</name>
</gene>
<evidence type="ECO:0000256" key="2">
    <source>
        <dbReference type="ARBA" id="ARBA00009477"/>
    </source>
</evidence>
<evidence type="ECO:0000256" key="3">
    <source>
        <dbReference type="ARBA" id="ARBA00022448"/>
    </source>
</evidence>
<dbReference type="Gene3D" id="2.40.420.20">
    <property type="match status" value="1"/>
</dbReference>
<evidence type="ECO:0000259" key="9">
    <source>
        <dbReference type="Pfam" id="PF25944"/>
    </source>
</evidence>
<evidence type="ECO:0000259" key="7">
    <source>
        <dbReference type="Pfam" id="PF25876"/>
    </source>
</evidence>
<dbReference type="PANTHER" id="PTHR30469:SF12">
    <property type="entry name" value="MULTIDRUG RESISTANCE PROTEIN MDTA"/>
    <property type="match status" value="1"/>
</dbReference>
<dbReference type="GO" id="GO:0015562">
    <property type="term" value="F:efflux transmembrane transporter activity"/>
    <property type="evidence" value="ECO:0007669"/>
    <property type="project" value="TreeGrafter"/>
</dbReference>
<evidence type="ECO:0000256" key="5">
    <source>
        <dbReference type="ARBA" id="ARBA00022519"/>
    </source>
</evidence>
<dbReference type="PANTHER" id="PTHR30469">
    <property type="entry name" value="MULTIDRUG RESISTANCE PROTEIN MDTA"/>
    <property type="match status" value="1"/>
</dbReference>
<evidence type="ECO:0000313" key="11">
    <source>
        <dbReference type="EMBL" id="BBE09881.1"/>
    </source>
</evidence>
<evidence type="ECO:0000313" key="12">
    <source>
        <dbReference type="Proteomes" id="UP000282597"/>
    </source>
</evidence>
<dbReference type="NCBIfam" id="TIGR01730">
    <property type="entry name" value="RND_mfp"/>
    <property type="match status" value="1"/>
</dbReference>
<dbReference type="Gene3D" id="1.10.287.470">
    <property type="entry name" value="Helix hairpin bin"/>
    <property type="match status" value="1"/>
</dbReference>
<dbReference type="InterPro" id="IPR058627">
    <property type="entry name" value="MdtA-like_C"/>
</dbReference>
<dbReference type="AlphaFoldDB" id="A0A2Z6EWR9"/>
<keyword evidence="12" id="KW-1185">Reference proteome</keyword>
<dbReference type="InterPro" id="IPR058625">
    <property type="entry name" value="MdtA-like_BSH"/>
</dbReference>
<dbReference type="SUPFAM" id="SSF111369">
    <property type="entry name" value="HlyD-like secretion proteins"/>
    <property type="match status" value="1"/>
</dbReference>
<dbReference type="EMBL" id="AP018150">
    <property type="protein sequence ID" value="BBE09881.1"/>
    <property type="molecule type" value="Genomic_DNA"/>
</dbReference>
<dbReference type="Gene3D" id="2.40.50.100">
    <property type="match status" value="1"/>
</dbReference>
<proteinExistence type="inferred from homology"/>
<keyword evidence="5" id="KW-0997">Cell inner membrane</keyword>
<dbReference type="Pfam" id="PF25876">
    <property type="entry name" value="HH_MFP_RND"/>
    <property type="match status" value="1"/>
</dbReference>
<dbReference type="InterPro" id="IPR058626">
    <property type="entry name" value="MdtA-like_b-barrel"/>
</dbReference>
<feature type="domain" description="Multidrug resistance protein MdtA-like barrel-sandwich hybrid" evidence="8">
    <location>
        <begin position="102"/>
        <end position="240"/>
    </location>
</feature>
<reference evidence="11 12" key="1">
    <citation type="journal article" date="2018" name="Microbes Environ.">
        <title>Comparative Genomic Insights into Endofungal Lifestyles of Two Bacterial Endosymbionts, Mycoavidus cysteinexigens and Burkholderia rhizoxinica.</title>
        <authorList>
            <person name="Sharmin D."/>
            <person name="Guo Y."/>
            <person name="Nishizawa T."/>
            <person name="Ohshima S."/>
            <person name="Sato Y."/>
            <person name="Takashima Y."/>
            <person name="Narisawa K."/>
            <person name="Ohta H."/>
        </authorList>
    </citation>
    <scope>NUCLEOTIDE SEQUENCE [LARGE SCALE GENOMIC DNA]</scope>
    <source>
        <strain evidence="11 12">B1-EB</strain>
    </source>
</reference>
<evidence type="ECO:0000259" key="10">
    <source>
        <dbReference type="Pfam" id="PF25967"/>
    </source>
</evidence>
<organism evidence="11 12">
    <name type="scientific">Mycoavidus cysteinexigens</name>
    <dbReference type="NCBI Taxonomy" id="1553431"/>
    <lineage>
        <taxon>Bacteria</taxon>
        <taxon>Pseudomonadati</taxon>
        <taxon>Pseudomonadota</taxon>
        <taxon>Betaproteobacteria</taxon>
        <taxon>Burkholderiales</taxon>
        <taxon>Burkholderiaceae</taxon>
        <taxon>Mycoavidus</taxon>
    </lineage>
</organism>
<dbReference type="Pfam" id="PF25944">
    <property type="entry name" value="Beta-barrel_RND"/>
    <property type="match status" value="1"/>
</dbReference>
<dbReference type="Gene3D" id="2.40.30.170">
    <property type="match status" value="1"/>
</dbReference>
<feature type="domain" description="Multidrug resistance protein MdtA-like beta-barrel" evidence="9">
    <location>
        <begin position="245"/>
        <end position="328"/>
    </location>
</feature>
<comment type="similarity">
    <text evidence="2">Belongs to the membrane fusion protein (MFP) (TC 8.A.1) family.</text>
</comment>
<evidence type="ECO:0000256" key="6">
    <source>
        <dbReference type="ARBA" id="ARBA00023136"/>
    </source>
</evidence>
<dbReference type="InterPro" id="IPR006143">
    <property type="entry name" value="RND_pump_MFP"/>
</dbReference>
<dbReference type="RefSeq" id="WP_052394030.1">
    <property type="nucleotide sequence ID" value="NZ_AP018150.1"/>
</dbReference>
<dbReference type="Pfam" id="PF25917">
    <property type="entry name" value="BSH_RND"/>
    <property type="match status" value="1"/>
</dbReference>
<accession>A0A2Z6EWR9</accession>
<evidence type="ECO:0000256" key="1">
    <source>
        <dbReference type="ARBA" id="ARBA00004236"/>
    </source>
</evidence>
<keyword evidence="4" id="KW-1003">Cell membrane</keyword>
<evidence type="ECO:0000256" key="4">
    <source>
        <dbReference type="ARBA" id="ARBA00022475"/>
    </source>
</evidence>
<dbReference type="Proteomes" id="UP000282597">
    <property type="component" value="Chromosome"/>
</dbReference>